<keyword evidence="3" id="KW-1185">Reference proteome</keyword>
<dbReference type="Proteomes" id="UP000008068">
    <property type="component" value="Unassembled WGS sequence"/>
</dbReference>
<protein>
    <submittedName>
        <fullName evidence="2">Uncharacterized protein</fullName>
    </submittedName>
</protein>
<feature type="chain" id="PRO_5012113125" evidence="1">
    <location>
        <begin position="16"/>
        <end position="119"/>
    </location>
</feature>
<reference evidence="3" key="1">
    <citation type="submission" date="2011-07" db="EMBL/GenBank/DDBJ databases">
        <authorList>
            <consortium name="Caenorhabditis brenneri Sequencing and Analysis Consortium"/>
            <person name="Wilson R.K."/>
        </authorList>
    </citation>
    <scope>NUCLEOTIDE SEQUENCE [LARGE SCALE GENOMIC DNA]</scope>
    <source>
        <strain evidence="3">PB2801</strain>
    </source>
</reference>
<dbReference type="InParanoid" id="G0MVL8"/>
<dbReference type="AlphaFoldDB" id="G0MVL8"/>
<dbReference type="OMA" id="THNCSIV"/>
<accession>G0MVL8</accession>
<evidence type="ECO:0000313" key="3">
    <source>
        <dbReference type="Proteomes" id="UP000008068"/>
    </source>
</evidence>
<dbReference type="HOGENOM" id="CLU_2123257_0_0_1"/>
<gene>
    <name evidence="2" type="ORF">CAEBREN_21275</name>
</gene>
<name>G0MVL8_CAEBE</name>
<dbReference type="eggNOG" id="ENOG502TI1N">
    <property type="taxonomic scope" value="Eukaryota"/>
</dbReference>
<organism evidence="3">
    <name type="scientific">Caenorhabditis brenneri</name>
    <name type="common">Nematode worm</name>
    <dbReference type="NCBI Taxonomy" id="135651"/>
    <lineage>
        <taxon>Eukaryota</taxon>
        <taxon>Metazoa</taxon>
        <taxon>Ecdysozoa</taxon>
        <taxon>Nematoda</taxon>
        <taxon>Chromadorea</taxon>
        <taxon>Rhabditida</taxon>
        <taxon>Rhabditina</taxon>
        <taxon>Rhabditomorpha</taxon>
        <taxon>Rhabditoidea</taxon>
        <taxon>Rhabditidae</taxon>
        <taxon>Peloderinae</taxon>
        <taxon>Caenorhabditis</taxon>
    </lineage>
</organism>
<evidence type="ECO:0000313" key="2">
    <source>
        <dbReference type="EMBL" id="EGT44898.1"/>
    </source>
</evidence>
<dbReference type="OrthoDB" id="5865544at2759"/>
<evidence type="ECO:0000256" key="1">
    <source>
        <dbReference type="SAM" id="SignalP"/>
    </source>
</evidence>
<sequence length="119" mass="12784">MHFLLLLFAPAVVYGFDSSFNYGCQNGKCTFQLVVPKEVAQYIDENALSNEVGTISSSLTKLTNTINNFSDAGASNFTTAFNASYIPVSQQAQALNSNTNAAVQNATGTHRFLRTTSSS</sequence>
<dbReference type="EMBL" id="GL379814">
    <property type="protein sequence ID" value="EGT44898.1"/>
    <property type="molecule type" value="Genomic_DNA"/>
</dbReference>
<keyword evidence="1" id="KW-0732">Signal</keyword>
<proteinExistence type="predicted"/>
<feature type="signal peptide" evidence="1">
    <location>
        <begin position="1"/>
        <end position="15"/>
    </location>
</feature>